<dbReference type="KEGG" id="gom:D7316_00730"/>
<dbReference type="Pfam" id="PF00126">
    <property type="entry name" value="HTH_1"/>
    <property type="match status" value="1"/>
</dbReference>
<evidence type="ECO:0000313" key="7">
    <source>
        <dbReference type="EMBL" id="AZG44150.1"/>
    </source>
</evidence>
<dbReference type="PANTHER" id="PTHR30346">
    <property type="entry name" value="TRANSCRIPTIONAL DUAL REGULATOR HCAR-RELATED"/>
    <property type="match status" value="1"/>
</dbReference>
<dbReference type="GO" id="GO:0003677">
    <property type="term" value="F:DNA binding"/>
    <property type="evidence" value="ECO:0007669"/>
    <property type="project" value="UniProtKB-KW"/>
</dbReference>
<keyword evidence="3" id="KW-0238">DNA-binding</keyword>
<dbReference type="Proteomes" id="UP000271469">
    <property type="component" value="Chromosome"/>
</dbReference>
<protein>
    <submittedName>
        <fullName evidence="7">HTH-type transcriptional regulator CatM</fullName>
    </submittedName>
</protein>
<dbReference type="SUPFAM" id="SSF46785">
    <property type="entry name" value="Winged helix' DNA-binding domain"/>
    <property type="match status" value="1"/>
</dbReference>
<name>A0A3G8JIV4_9ACTN</name>
<gene>
    <name evidence="7" type="primary">catM</name>
    <name evidence="7" type="ORF">D7316_00730</name>
</gene>
<reference evidence="7 8" key="1">
    <citation type="submission" date="2018-11" db="EMBL/GenBank/DDBJ databases">
        <title>Gordonia insulae sp. nov., isolated from an island soil.</title>
        <authorList>
            <person name="Kim Y.S."/>
            <person name="Kim S.B."/>
        </authorList>
    </citation>
    <scope>NUCLEOTIDE SEQUENCE [LARGE SCALE GENOMIC DNA]</scope>
    <source>
        <strain evidence="7 8">MMS17-SY073</strain>
    </source>
</reference>
<dbReference type="PRINTS" id="PR00039">
    <property type="entry name" value="HTHLYSR"/>
</dbReference>
<dbReference type="InterPro" id="IPR005119">
    <property type="entry name" value="LysR_subst-bd"/>
</dbReference>
<keyword evidence="5" id="KW-0804">Transcription</keyword>
<feature type="domain" description="HTH lysR-type" evidence="6">
    <location>
        <begin position="5"/>
        <end position="62"/>
    </location>
</feature>
<dbReference type="SUPFAM" id="SSF53850">
    <property type="entry name" value="Periplasmic binding protein-like II"/>
    <property type="match status" value="1"/>
</dbReference>
<evidence type="ECO:0000256" key="2">
    <source>
        <dbReference type="ARBA" id="ARBA00023015"/>
    </source>
</evidence>
<evidence type="ECO:0000256" key="3">
    <source>
        <dbReference type="ARBA" id="ARBA00023125"/>
    </source>
</evidence>
<accession>A0A3G8JIV4</accession>
<sequence>MTEFLNLGLVNSLEVLIEEGSFSRAAARLFITPPAMTQQIQRLEAAVGYRLVERGSKPVRLTRRGSGFMVHASAALAQARLALGVDADRQTLRIGFINGYPGGTDEGFLIRFRAENPTVDVTFVQVSWGEQIGRLLDGDLDASLARPPYDDATGIDTVPVHREKRVVAVPIDSPLAEHDSLTLADLDGHPVVGAQGISREWTKYWVVDPRPSGEPVEYGVWAATMEEAINGVALGGNIMVTADSVAKRYQHTGLTYLDLTDGSTCQVDLCTRSTDKRPAIRALRRAARAEPPARR</sequence>
<dbReference type="InterPro" id="IPR000847">
    <property type="entry name" value="LysR_HTH_N"/>
</dbReference>
<keyword evidence="2" id="KW-0805">Transcription regulation</keyword>
<dbReference type="GO" id="GO:0032993">
    <property type="term" value="C:protein-DNA complex"/>
    <property type="evidence" value="ECO:0007669"/>
    <property type="project" value="TreeGrafter"/>
</dbReference>
<dbReference type="InterPro" id="IPR036388">
    <property type="entry name" value="WH-like_DNA-bd_sf"/>
</dbReference>
<evidence type="ECO:0000259" key="6">
    <source>
        <dbReference type="PROSITE" id="PS50931"/>
    </source>
</evidence>
<dbReference type="Gene3D" id="1.10.10.10">
    <property type="entry name" value="Winged helix-like DNA-binding domain superfamily/Winged helix DNA-binding domain"/>
    <property type="match status" value="1"/>
</dbReference>
<keyword evidence="8" id="KW-1185">Reference proteome</keyword>
<dbReference type="GO" id="GO:0003700">
    <property type="term" value="F:DNA-binding transcription factor activity"/>
    <property type="evidence" value="ECO:0007669"/>
    <property type="project" value="InterPro"/>
</dbReference>
<proteinExistence type="inferred from homology"/>
<evidence type="ECO:0000256" key="5">
    <source>
        <dbReference type="ARBA" id="ARBA00023163"/>
    </source>
</evidence>
<comment type="similarity">
    <text evidence="1">Belongs to the LysR transcriptional regulatory family.</text>
</comment>
<keyword evidence="4" id="KW-0010">Activator</keyword>
<evidence type="ECO:0000256" key="1">
    <source>
        <dbReference type="ARBA" id="ARBA00009437"/>
    </source>
</evidence>
<organism evidence="7 8">
    <name type="scientific">Gordonia insulae</name>
    <dbReference type="NCBI Taxonomy" id="2420509"/>
    <lineage>
        <taxon>Bacteria</taxon>
        <taxon>Bacillati</taxon>
        <taxon>Actinomycetota</taxon>
        <taxon>Actinomycetes</taxon>
        <taxon>Mycobacteriales</taxon>
        <taxon>Gordoniaceae</taxon>
        <taxon>Gordonia</taxon>
    </lineage>
</organism>
<dbReference type="AlphaFoldDB" id="A0A3G8JIV4"/>
<dbReference type="EMBL" id="CP033972">
    <property type="protein sequence ID" value="AZG44150.1"/>
    <property type="molecule type" value="Genomic_DNA"/>
</dbReference>
<dbReference type="InterPro" id="IPR036390">
    <property type="entry name" value="WH_DNA-bd_sf"/>
</dbReference>
<dbReference type="PANTHER" id="PTHR30346:SF0">
    <property type="entry name" value="HCA OPERON TRANSCRIPTIONAL ACTIVATOR HCAR"/>
    <property type="match status" value="1"/>
</dbReference>
<dbReference type="Gene3D" id="3.40.190.10">
    <property type="entry name" value="Periplasmic binding protein-like II"/>
    <property type="match status" value="2"/>
</dbReference>
<evidence type="ECO:0000256" key="4">
    <source>
        <dbReference type="ARBA" id="ARBA00023159"/>
    </source>
</evidence>
<dbReference type="Pfam" id="PF03466">
    <property type="entry name" value="LysR_substrate"/>
    <property type="match status" value="1"/>
</dbReference>
<dbReference type="PROSITE" id="PS50931">
    <property type="entry name" value="HTH_LYSR"/>
    <property type="match status" value="1"/>
</dbReference>
<evidence type="ECO:0000313" key="8">
    <source>
        <dbReference type="Proteomes" id="UP000271469"/>
    </source>
</evidence>
<dbReference type="CDD" id="cd08414">
    <property type="entry name" value="PBP2_LTTR_aromatics_like"/>
    <property type="match status" value="1"/>
</dbReference>
<dbReference type="RefSeq" id="WP_164473719.1">
    <property type="nucleotide sequence ID" value="NZ_CP033972.1"/>
</dbReference>